<dbReference type="InterPro" id="IPR027417">
    <property type="entry name" value="P-loop_NTPase"/>
</dbReference>
<dbReference type="InterPro" id="IPR002182">
    <property type="entry name" value="NB-ARC"/>
</dbReference>
<dbReference type="PRINTS" id="PR00038">
    <property type="entry name" value="HTHLUXR"/>
</dbReference>
<dbReference type="SUPFAM" id="SSF52540">
    <property type="entry name" value="P-loop containing nucleoside triphosphate hydrolases"/>
    <property type="match status" value="1"/>
</dbReference>
<dbReference type="SUPFAM" id="SSF48452">
    <property type="entry name" value="TPR-like"/>
    <property type="match status" value="1"/>
</dbReference>
<dbReference type="InterPro" id="IPR019734">
    <property type="entry name" value="TPR_rpt"/>
</dbReference>
<dbReference type="SUPFAM" id="SSF81901">
    <property type="entry name" value="HCP-like"/>
    <property type="match status" value="1"/>
</dbReference>
<dbReference type="SMART" id="SM00421">
    <property type="entry name" value="HTH_LUXR"/>
    <property type="match status" value="1"/>
</dbReference>
<dbReference type="PROSITE" id="PS50005">
    <property type="entry name" value="TPR"/>
    <property type="match status" value="1"/>
</dbReference>
<reference evidence="3" key="1">
    <citation type="submission" date="2018-12" db="EMBL/GenBank/DDBJ databases">
        <title>Novel natural products biosynthetic potential of the class Ktedonobacteria.</title>
        <authorList>
            <person name="Zheng Y."/>
            <person name="Saitou A."/>
            <person name="Wang C.M."/>
            <person name="Toyoda A."/>
            <person name="Minakuchi Y."/>
            <person name="Sekiguchi Y."/>
            <person name="Ueda K."/>
            <person name="Takano H."/>
            <person name="Sakai Y."/>
            <person name="Yokota A."/>
            <person name="Yabe S."/>
        </authorList>
    </citation>
    <scope>NUCLEOTIDE SEQUENCE</scope>
    <source>
        <strain evidence="3">COM3</strain>
    </source>
</reference>
<dbReference type="PROSITE" id="PS50043">
    <property type="entry name" value="HTH_LUXR_2"/>
    <property type="match status" value="1"/>
</dbReference>
<dbReference type="PANTHER" id="PTHR47691:SF3">
    <property type="entry name" value="HTH-TYPE TRANSCRIPTIONAL REGULATOR RV0890C-RELATED"/>
    <property type="match status" value="1"/>
</dbReference>
<dbReference type="Gene3D" id="1.10.10.10">
    <property type="entry name" value="Winged helix-like DNA-binding domain superfamily/Winged helix DNA-binding domain"/>
    <property type="match status" value="1"/>
</dbReference>
<dbReference type="GO" id="GO:0006355">
    <property type="term" value="P:regulation of DNA-templated transcription"/>
    <property type="evidence" value="ECO:0007669"/>
    <property type="project" value="InterPro"/>
</dbReference>
<protein>
    <recommendedName>
        <fullName evidence="2">HTH luxR-type domain-containing protein</fullName>
    </recommendedName>
</protein>
<dbReference type="InterPro" id="IPR016032">
    <property type="entry name" value="Sig_transdc_resp-reg_C-effctor"/>
</dbReference>
<dbReference type="Gene3D" id="3.40.50.300">
    <property type="entry name" value="P-loop containing nucleotide triphosphate hydrolases"/>
    <property type="match status" value="1"/>
</dbReference>
<dbReference type="Pfam" id="PF13424">
    <property type="entry name" value="TPR_12"/>
    <property type="match status" value="1"/>
</dbReference>
<organism evidence="3">
    <name type="scientific">Thermosporothrix sp. COM3</name>
    <dbReference type="NCBI Taxonomy" id="2490863"/>
    <lineage>
        <taxon>Bacteria</taxon>
        <taxon>Bacillati</taxon>
        <taxon>Chloroflexota</taxon>
        <taxon>Ktedonobacteria</taxon>
        <taxon>Ktedonobacterales</taxon>
        <taxon>Thermosporotrichaceae</taxon>
        <taxon>Thermosporothrix</taxon>
    </lineage>
</organism>
<feature type="repeat" description="TPR" evidence="1">
    <location>
        <begin position="678"/>
        <end position="711"/>
    </location>
</feature>
<dbReference type="InterPro" id="IPR036388">
    <property type="entry name" value="WH-like_DNA-bd_sf"/>
</dbReference>
<proteinExistence type="predicted"/>
<accession>A0A455SMB9</accession>
<evidence type="ECO:0000256" key="1">
    <source>
        <dbReference type="PROSITE-ProRule" id="PRU00339"/>
    </source>
</evidence>
<dbReference type="GO" id="GO:0003677">
    <property type="term" value="F:DNA binding"/>
    <property type="evidence" value="ECO:0007669"/>
    <property type="project" value="InterPro"/>
</dbReference>
<dbReference type="InterPro" id="IPR011990">
    <property type="entry name" value="TPR-like_helical_dom_sf"/>
</dbReference>
<dbReference type="SUPFAM" id="SSF46894">
    <property type="entry name" value="C-terminal effector domain of the bipartite response regulators"/>
    <property type="match status" value="1"/>
</dbReference>
<name>A0A455SMB9_9CHLR</name>
<dbReference type="Pfam" id="PF00931">
    <property type="entry name" value="NB-ARC"/>
    <property type="match status" value="1"/>
</dbReference>
<feature type="domain" description="HTH luxR-type" evidence="2">
    <location>
        <begin position="890"/>
        <end position="955"/>
    </location>
</feature>
<dbReference type="SMART" id="SM00028">
    <property type="entry name" value="TPR"/>
    <property type="match status" value="3"/>
</dbReference>
<dbReference type="GO" id="GO:0043531">
    <property type="term" value="F:ADP binding"/>
    <property type="evidence" value="ECO:0007669"/>
    <property type="project" value="InterPro"/>
</dbReference>
<dbReference type="Gene3D" id="1.25.40.10">
    <property type="entry name" value="Tetratricopeptide repeat domain"/>
    <property type="match status" value="2"/>
</dbReference>
<dbReference type="AlphaFoldDB" id="A0A455SMB9"/>
<evidence type="ECO:0000259" key="2">
    <source>
        <dbReference type="PROSITE" id="PS50043"/>
    </source>
</evidence>
<keyword evidence="1" id="KW-0802">TPR repeat</keyword>
<dbReference type="CDD" id="cd06170">
    <property type="entry name" value="LuxR_C_like"/>
    <property type="match status" value="1"/>
</dbReference>
<dbReference type="PANTHER" id="PTHR47691">
    <property type="entry name" value="REGULATOR-RELATED"/>
    <property type="match status" value="1"/>
</dbReference>
<evidence type="ECO:0000313" key="3">
    <source>
        <dbReference type="EMBL" id="BBH87335.1"/>
    </source>
</evidence>
<dbReference type="InterPro" id="IPR000792">
    <property type="entry name" value="Tscrpt_reg_LuxR_C"/>
</dbReference>
<dbReference type="EMBL" id="AP019376">
    <property type="protein sequence ID" value="BBH87335.1"/>
    <property type="molecule type" value="Genomic_DNA"/>
</dbReference>
<dbReference type="PRINTS" id="PR00364">
    <property type="entry name" value="DISEASERSIST"/>
</dbReference>
<gene>
    <name evidence="3" type="ORF">KTC_20860</name>
</gene>
<dbReference type="Pfam" id="PF00196">
    <property type="entry name" value="GerE"/>
    <property type="match status" value="1"/>
</dbReference>
<sequence length="957" mass="108541">MSIGWMPEVKDAVLTWYSETGLQHISVETDAWYQWLERASRFSYSCTEGTFTARKETNKQNSIYWRAYRKRGGKLYRAYLGKSETLTLERLRAVACRLAGEQEEKQQSSSALAALPPAVLTRLLGREAEIAAGKRLLADVRVRLLTITGPGGVGKTRVALELAAQMQSAFSGGVFWVELAPVRDATFVLEAIVQALSLQEDRRLPPLERLKRYLYPRQMLLVLDNFEQVISAAPLLVELLTYCPRLTFLVTSREVLHVRGEHELLLSPLALPEPDRVIEPERAMRYGAIALFMERAQTILPDFQITAETMPYVVEICCRLDGLPLAIELAAARLRLFSLQDLHERLTQRLSLLTNGPRDLPERQQTLRATLQWSYDLLTPEEQRFFRLLASFVGGCSFAALEAIYEQVEAGQLADLLTSLLNKHLLMRREQEQTGGRFVMLETVREFGMEQLLAAQEFEQVMDAQAPYYVRLVEEAVGASTEAQDAWFDRLEGERENLHVLLQWLVERGKQEYYTEMALRLAGAVARFWCLRWYSWYNRKERYWVERALLQRHMVSPEIRARALQAAAWLAFAQDDGVQAECFYQESLSCYQIAGNQEGVAAAYHWLGYLAWTIRQDGERAYSLLSKCARLAENGSDLLALAHQALGIVALEQGNLPEALLHLTQSVTLFQGQRKNLARALRGLGRVYYALGQVTEARHCFEESLKLSRETKDHLYLAFVFDLLGQFELIQGTPGCAQTYFEEALTIFRLLGTQRHISRTLLHLADVAQRQGAYEQAHARYRESLDLLFTLSDSEGIALCLQGWGLLAAQQKQFRRAAQLWGAAAAFRTQKASYSFSLPLESLPFPCTDAEGREARVRRAMGQEVFEMAWREGHSLSPQQLLCMVPSAAGSQQKHVLSKREIEVLRLVAQGQTDAQIAEALVISPRTVHAHMRSIYTKLGISSRFAAIRYALDAELL</sequence>